<accession>A0A2M8P2T4</accession>
<evidence type="ECO:0000313" key="3">
    <source>
        <dbReference type="Proteomes" id="UP000228921"/>
    </source>
</evidence>
<dbReference type="SUPFAM" id="SSF82171">
    <property type="entry name" value="DPP6 N-terminal domain-like"/>
    <property type="match status" value="1"/>
</dbReference>
<dbReference type="PANTHER" id="PTHR21666">
    <property type="entry name" value="PEPTIDASE-RELATED"/>
    <property type="match status" value="1"/>
</dbReference>
<dbReference type="PANTHER" id="PTHR21666:SF270">
    <property type="entry name" value="MUREIN HYDROLASE ACTIVATOR ENVC"/>
    <property type="match status" value="1"/>
</dbReference>
<proteinExistence type="predicted"/>
<dbReference type="CDD" id="cd12797">
    <property type="entry name" value="M23_peptidase"/>
    <property type="match status" value="1"/>
</dbReference>
<organism evidence="2 3">
    <name type="scientific">Candidatus Thermofonsia Clade 1 bacterium</name>
    <dbReference type="NCBI Taxonomy" id="2364210"/>
    <lineage>
        <taxon>Bacteria</taxon>
        <taxon>Bacillati</taxon>
        <taxon>Chloroflexota</taxon>
        <taxon>Candidatus Thermofontia</taxon>
        <taxon>Candidatus Thermofonsia Clade 1</taxon>
    </lineage>
</organism>
<protein>
    <recommendedName>
        <fullName evidence="1">M23ase beta-sheet core domain-containing protein</fullName>
    </recommendedName>
</protein>
<evidence type="ECO:0000313" key="2">
    <source>
        <dbReference type="EMBL" id="PJF31857.1"/>
    </source>
</evidence>
<dbReference type="Proteomes" id="UP000228921">
    <property type="component" value="Unassembled WGS sequence"/>
</dbReference>
<dbReference type="AlphaFoldDB" id="A0A2M8P2T4"/>
<dbReference type="Pfam" id="PF01551">
    <property type="entry name" value="Peptidase_M23"/>
    <property type="match status" value="1"/>
</dbReference>
<gene>
    <name evidence="2" type="ORF">CUN51_02630</name>
</gene>
<sequence length="522" mass="58049">MLLLLILFGAPNRASERPFSLPFATPSSVETWLLEQHYGNTQEAFIYGKYWYAAGQGLHFGVDFEAPCGTPIVAIADGVVRWIDNSNFGAEPHNLVVQHEALGYASVYGHLRKRPSLLIGQPVKRGEVIGEVGDPDGTCQSRPHLHLEIRSLDYRMVYNPATLIEADWDALAQLGRPIGIAFARDLSAPRRWQSILDQPNVVMGGAPLNNYSRAHPPTARLAPTPYTPPRLHTLPVTAFEGIRLTESGCCGGAWWQPNGDLMYLASPSERFPLTLSPDGRYAFANENGRGILLDRFTGGRTPLLTRGAWLTFSPSGRQLLWHIRPSDYFPNGQPLTEIWLGSLDGEARLVRIWRGGEVYWLDEGRLLLIEVAPRTQRHTLSVLHLAENRLVTLGTFENLRRLSVAPGGAHVAFLLPFQARPEDSGVYLLATQEGAQARKLPFVGSFRWQDSDNLLYLPYMSAQPALYRYNIRSGQALRLSGDPKLLYIANDEWSVAPNGEQIVLRSAADGALWLLRLISTAF</sequence>
<evidence type="ECO:0000259" key="1">
    <source>
        <dbReference type="Pfam" id="PF01551"/>
    </source>
</evidence>
<dbReference type="InterPro" id="IPR011055">
    <property type="entry name" value="Dup_hybrid_motif"/>
</dbReference>
<dbReference type="InterPro" id="IPR050570">
    <property type="entry name" value="Cell_wall_metabolism_enzyme"/>
</dbReference>
<dbReference type="EMBL" id="PGTK01000002">
    <property type="protein sequence ID" value="PJF31857.1"/>
    <property type="molecule type" value="Genomic_DNA"/>
</dbReference>
<comment type="caution">
    <text evidence="2">The sequence shown here is derived from an EMBL/GenBank/DDBJ whole genome shotgun (WGS) entry which is preliminary data.</text>
</comment>
<dbReference type="InterPro" id="IPR016047">
    <property type="entry name" value="M23ase_b-sheet_dom"/>
</dbReference>
<dbReference type="SUPFAM" id="SSF51261">
    <property type="entry name" value="Duplicated hybrid motif"/>
    <property type="match status" value="1"/>
</dbReference>
<dbReference type="Gene3D" id="2.70.70.10">
    <property type="entry name" value="Glucose Permease (Domain IIA)"/>
    <property type="match status" value="1"/>
</dbReference>
<dbReference type="GO" id="GO:0004222">
    <property type="term" value="F:metalloendopeptidase activity"/>
    <property type="evidence" value="ECO:0007669"/>
    <property type="project" value="TreeGrafter"/>
</dbReference>
<name>A0A2M8P2T4_9CHLR</name>
<feature type="domain" description="M23ase beta-sheet core" evidence="1">
    <location>
        <begin position="59"/>
        <end position="151"/>
    </location>
</feature>
<reference evidence="2 3" key="1">
    <citation type="submission" date="2017-11" db="EMBL/GenBank/DDBJ databases">
        <title>Evolution of Phototrophy in the Chloroflexi Phylum Driven by Horizontal Gene Transfer.</title>
        <authorList>
            <person name="Ward L.M."/>
            <person name="Hemp J."/>
            <person name="Shih P.M."/>
            <person name="Mcglynn S.E."/>
            <person name="Fischer W."/>
        </authorList>
    </citation>
    <scope>NUCLEOTIDE SEQUENCE [LARGE SCALE GENOMIC DNA]</scope>
    <source>
        <strain evidence="2">CP2_2F</strain>
    </source>
</reference>